<evidence type="ECO:0000256" key="1">
    <source>
        <dbReference type="ARBA" id="ARBA00022801"/>
    </source>
</evidence>
<comment type="pathway">
    <text evidence="3">Glycan biosynthesis; trehalose biosynthesis.</text>
</comment>
<gene>
    <name evidence="4" type="ORF">J2S63_001167</name>
</gene>
<dbReference type="GO" id="GO:0004805">
    <property type="term" value="F:trehalose-phosphatase activity"/>
    <property type="evidence" value="ECO:0007669"/>
    <property type="project" value="UniProtKB-EC"/>
</dbReference>
<dbReference type="InterPro" id="IPR044651">
    <property type="entry name" value="OTSB-like"/>
</dbReference>
<dbReference type="RefSeq" id="WP_310299818.1">
    <property type="nucleotide sequence ID" value="NZ_BAAAPS010000007.1"/>
</dbReference>
<dbReference type="InterPro" id="IPR036412">
    <property type="entry name" value="HAD-like_sf"/>
</dbReference>
<protein>
    <recommendedName>
        <fullName evidence="3">Trehalose 6-phosphate phosphatase</fullName>
        <ecNumber evidence="3">3.1.3.12</ecNumber>
    </recommendedName>
</protein>
<keyword evidence="3" id="KW-0479">Metal-binding</keyword>
<dbReference type="Proteomes" id="UP001183648">
    <property type="component" value="Unassembled WGS sequence"/>
</dbReference>
<comment type="catalytic activity">
    <reaction evidence="3">
        <text>alpha,alpha-trehalose 6-phosphate + H2O = alpha,alpha-trehalose + phosphate</text>
        <dbReference type="Rhea" id="RHEA:23420"/>
        <dbReference type="ChEBI" id="CHEBI:15377"/>
        <dbReference type="ChEBI" id="CHEBI:16551"/>
        <dbReference type="ChEBI" id="CHEBI:43474"/>
        <dbReference type="ChEBI" id="CHEBI:58429"/>
        <dbReference type="EC" id="3.1.3.12"/>
    </reaction>
</comment>
<sequence>MSAPSFAEPASEHADERWDAVLDGLGRCLVCLDFDGTLARIVDDPSQARIHPDGPEVLAALGARVLGIAIVTGRPARDVIVLGGLELLATRLEDSGGWVLVRGQYGAERWDGETGEVETPEAAPGLDELRDRLPDLLDDADAPDARVEDKGLAVAVHTRSLDDATPAAGRLAEALAPVAAELDLALEPGRMVVEVRAPGMDKGAVVRELVEEHRPSAVVFVGDDLGDLPGFAAVEELREDGLPGLLVCSGSEEQRALVEHADLVVDGPDGVMRLLRALADGPRT</sequence>
<dbReference type="EMBL" id="JAVDYG010000001">
    <property type="protein sequence ID" value="MDR7361614.1"/>
    <property type="molecule type" value="Genomic_DNA"/>
</dbReference>
<dbReference type="PANTHER" id="PTHR43768">
    <property type="entry name" value="TREHALOSE 6-PHOSPHATE PHOSPHATASE"/>
    <property type="match status" value="1"/>
</dbReference>
<dbReference type="Pfam" id="PF02358">
    <property type="entry name" value="Trehalose_PPase"/>
    <property type="match status" value="1"/>
</dbReference>
<dbReference type="PANTHER" id="PTHR43768:SF3">
    <property type="entry name" value="TREHALOSE 6-PHOSPHATE PHOSPHATASE"/>
    <property type="match status" value="1"/>
</dbReference>
<proteinExistence type="inferred from homology"/>
<dbReference type="NCBIfam" id="TIGR00685">
    <property type="entry name" value="T6PP"/>
    <property type="match status" value="1"/>
</dbReference>
<dbReference type="InterPro" id="IPR023214">
    <property type="entry name" value="HAD_sf"/>
</dbReference>
<comment type="caution">
    <text evidence="4">The sequence shown here is derived from an EMBL/GenBank/DDBJ whole genome shotgun (WGS) entry which is preliminary data.</text>
</comment>
<keyword evidence="5" id="KW-1185">Reference proteome</keyword>
<comment type="similarity">
    <text evidence="3">Belongs to the trehalose phosphatase family.</text>
</comment>
<keyword evidence="1 3" id="KW-0378">Hydrolase</keyword>
<comment type="cofactor">
    <cofactor evidence="3">
        <name>Mg(2+)</name>
        <dbReference type="ChEBI" id="CHEBI:18420"/>
    </cofactor>
</comment>
<name>A0ABU2BSJ8_9ACTN</name>
<keyword evidence="3" id="KW-0460">Magnesium</keyword>
<comment type="function">
    <text evidence="2 3">Removes the phosphate from trehalose 6-phosphate to produce free trehalose.</text>
</comment>
<dbReference type="InterPro" id="IPR003337">
    <property type="entry name" value="Trehalose_PPase"/>
</dbReference>
<dbReference type="Gene3D" id="3.40.50.1000">
    <property type="entry name" value="HAD superfamily/HAD-like"/>
    <property type="match status" value="1"/>
</dbReference>
<evidence type="ECO:0000313" key="5">
    <source>
        <dbReference type="Proteomes" id="UP001183648"/>
    </source>
</evidence>
<organism evidence="4 5">
    <name type="scientific">Nocardioides marmoribigeumensis</name>
    <dbReference type="NCBI Taxonomy" id="433649"/>
    <lineage>
        <taxon>Bacteria</taxon>
        <taxon>Bacillati</taxon>
        <taxon>Actinomycetota</taxon>
        <taxon>Actinomycetes</taxon>
        <taxon>Propionibacteriales</taxon>
        <taxon>Nocardioidaceae</taxon>
        <taxon>Nocardioides</taxon>
    </lineage>
</organism>
<evidence type="ECO:0000313" key="4">
    <source>
        <dbReference type="EMBL" id="MDR7361614.1"/>
    </source>
</evidence>
<dbReference type="Gene3D" id="3.30.70.1020">
    <property type="entry name" value="Trehalose-6-phosphate phosphatase related protein, domain 2"/>
    <property type="match status" value="1"/>
</dbReference>
<evidence type="ECO:0000256" key="3">
    <source>
        <dbReference type="RuleBase" id="RU361117"/>
    </source>
</evidence>
<evidence type="ECO:0000256" key="2">
    <source>
        <dbReference type="ARBA" id="ARBA00024179"/>
    </source>
</evidence>
<dbReference type="SUPFAM" id="SSF56784">
    <property type="entry name" value="HAD-like"/>
    <property type="match status" value="1"/>
</dbReference>
<reference evidence="4 5" key="1">
    <citation type="submission" date="2023-07" db="EMBL/GenBank/DDBJ databases">
        <title>Sequencing the genomes of 1000 actinobacteria strains.</title>
        <authorList>
            <person name="Klenk H.-P."/>
        </authorList>
    </citation>
    <scope>NUCLEOTIDE SEQUENCE [LARGE SCALE GENOMIC DNA]</scope>
    <source>
        <strain evidence="4 5">DSM 19426</strain>
    </source>
</reference>
<dbReference type="EC" id="3.1.3.12" evidence="3"/>
<accession>A0ABU2BSJ8</accession>